<keyword evidence="2" id="KW-1185">Reference proteome</keyword>
<sequence>MLVKESQDLRKKKAFRLAIQPYCSSFTVWNHASTKRLHCQWIPPTPKNISGSLHSMIWSLREETSNAWTDQRRSYQKDLRVAALMLEEITFSVIPFRLWPKTLLPGIQLGLLCSIDTDWIGYVPRANQLLAIAIPIALPGQIRHTATCTTL</sequence>
<dbReference type="AlphaFoldDB" id="A0A6J5WNY6"/>
<protein>
    <submittedName>
        <fullName evidence="1">Uncharacterized protein</fullName>
    </submittedName>
</protein>
<accession>A0A6J5WNY6</accession>
<dbReference type="Proteomes" id="UP000507245">
    <property type="component" value="Unassembled WGS sequence"/>
</dbReference>
<dbReference type="EMBL" id="CAEKKB010000003">
    <property type="protein sequence ID" value="CAB4303400.1"/>
    <property type="molecule type" value="Genomic_DNA"/>
</dbReference>
<name>A0A6J5WNY6_PRUAR</name>
<evidence type="ECO:0000313" key="1">
    <source>
        <dbReference type="EMBL" id="CAB4303400.1"/>
    </source>
</evidence>
<evidence type="ECO:0000313" key="2">
    <source>
        <dbReference type="Proteomes" id="UP000507245"/>
    </source>
</evidence>
<gene>
    <name evidence="1" type="ORF">ORAREDHAP_LOCUS19550</name>
</gene>
<proteinExistence type="predicted"/>
<reference evidence="2" key="1">
    <citation type="journal article" date="2020" name="Genome Biol.">
        <title>Gamete binning: chromosome-level and haplotype-resolved genome assembly enabled by high-throughput single-cell sequencing of gamete genomes.</title>
        <authorList>
            <person name="Campoy J.A."/>
            <person name="Sun H."/>
            <person name="Goel M."/>
            <person name="Jiao W.-B."/>
            <person name="Folz-Donahue K."/>
            <person name="Wang N."/>
            <person name="Rubio M."/>
            <person name="Liu C."/>
            <person name="Kukat C."/>
            <person name="Ruiz D."/>
            <person name="Huettel B."/>
            <person name="Schneeberger K."/>
        </authorList>
    </citation>
    <scope>NUCLEOTIDE SEQUENCE [LARGE SCALE GENOMIC DNA]</scope>
    <source>
        <strain evidence="2">cv. Rojo Pasion</strain>
    </source>
</reference>
<organism evidence="1 2">
    <name type="scientific">Prunus armeniaca</name>
    <name type="common">Apricot</name>
    <name type="synonym">Armeniaca vulgaris</name>
    <dbReference type="NCBI Taxonomy" id="36596"/>
    <lineage>
        <taxon>Eukaryota</taxon>
        <taxon>Viridiplantae</taxon>
        <taxon>Streptophyta</taxon>
        <taxon>Embryophyta</taxon>
        <taxon>Tracheophyta</taxon>
        <taxon>Spermatophyta</taxon>
        <taxon>Magnoliopsida</taxon>
        <taxon>eudicotyledons</taxon>
        <taxon>Gunneridae</taxon>
        <taxon>Pentapetalae</taxon>
        <taxon>rosids</taxon>
        <taxon>fabids</taxon>
        <taxon>Rosales</taxon>
        <taxon>Rosaceae</taxon>
        <taxon>Amygdaloideae</taxon>
        <taxon>Amygdaleae</taxon>
        <taxon>Prunus</taxon>
    </lineage>
</organism>